<reference evidence="1 2" key="1">
    <citation type="submission" date="2018-06" db="EMBL/GenBank/DDBJ databases">
        <authorList>
            <consortium name="Pathogen Informatics"/>
            <person name="Doyle S."/>
        </authorList>
    </citation>
    <scope>NUCLEOTIDE SEQUENCE [LARGE SCALE GENOMIC DNA]</scope>
    <source>
        <strain evidence="1 2">NCTC8105</strain>
    </source>
</reference>
<sequence length="93" mass="10816">MNIADKNNFKEIQPTKDYINAYAEVAGCTIFRINDTDRMANFMFIVNEPVPYVDIRGEISKQDYEKKKVASITMTYKQAEAFYLSLKKQFEGN</sequence>
<dbReference type="RefSeq" id="WP_043492408.1">
    <property type="nucleotide sequence ID" value="NZ_CP139992.1"/>
</dbReference>
<accession>A0A377PIM8</accession>
<organism evidence="1 2">
    <name type="scientific">Hafnia alvei</name>
    <dbReference type="NCBI Taxonomy" id="569"/>
    <lineage>
        <taxon>Bacteria</taxon>
        <taxon>Pseudomonadati</taxon>
        <taxon>Pseudomonadota</taxon>
        <taxon>Gammaproteobacteria</taxon>
        <taxon>Enterobacterales</taxon>
        <taxon>Hafniaceae</taxon>
        <taxon>Hafnia</taxon>
    </lineage>
</organism>
<evidence type="ECO:0000313" key="2">
    <source>
        <dbReference type="Proteomes" id="UP000254821"/>
    </source>
</evidence>
<evidence type="ECO:0000313" key="1">
    <source>
        <dbReference type="EMBL" id="STQ79764.1"/>
    </source>
</evidence>
<protein>
    <submittedName>
        <fullName evidence="1">Uncharacterized protein</fullName>
    </submittedName>
</protein>
<dbReference type="Proteomes" id="UP000254821">
    <property type="component" value="Unassembled WGS sequence"/>
</dbReference>
<gene>
    <name evidence="1" type="ORF">NCTC8105_01861</name>
</gene>
<name>A0A377PIM8_HAFAL</name>
<dbReference type="EMBL" id="UGHP01000001">
    <property type="protein sequence ID" value="STQ79764.1"/>
    <property type="molecule type" value="Genomic_DNA"/>
</dbReference>
<dbReference type="AlphaFoldDB" id="A0A377PIM8"/>
<proteinExistence type="predicted"/>